<dbReference type="eggNOG" id="COG3514">
    <property type="taxonomic scope" value="Bacteria"/>
</dbReference>
<dbReference type="Proteomes" id="UP000017837">
    <property type="component" value="Unassembled WGS sequence"/>
</dbReference>
<gene>
    <name evidence="1" type="ORF">ABENE_21280</name>
</gene>
<dbReference type="Pfam" id="PF14384">
    <property type="entry name" value="BrnA_antitoxin"/>
    <property type="match status" value="1"/>
</dbReference>
<dbReference type="STRING" id="1121022.GCA_000376105_04395"/>
<proteinExistence type="predicted"/>
<sequence>MTIAEMKAVKDSDIDFSDIPEADANFWASAKLRMPDRPKTATNVRYDSDMLEWFKAQGKGYQSRMNAVLRSFYEAHTSQTKR</sequence>
<comment type="caution">
    <text evidence="1">The sequence shown here is derived from an EMBL/GenBank/DDBJ whole genome shotgun (WGS) entry which is preliminary data.</text>
</comment>
<reference evidence="1 2" key="1">
    <citation type="journal article" date="2014" name="Nature">
        <title>Sequential evolution of bacterial morphology by co-option of a developmental regulator.</title>
        <authorList>
            <person name="Jiang C."/>
            <person name="Brown P.J."/>
            <person name="Ducret A."/>
            <person name="Brun Y.V."/>
        </authorList>
    </citation>
    <scope>NUCLEOTIDE SEQUENCE [LARGE SCALE GENOMIC DNA]</scope>
    <source>
        <strain evidence="1 2">DSM 16100</strain>
    </source>
</reference>
<dbReference type="InterPro" id="IPR025528">
    <property type="entry name" value="BrnA_antitoxin"/>
</dbReference>
<keyword evidence="2" id="KW-1185">Reference proteome</keyword>
<accession>V4P1G9</accession>
<dbReference type="EMBL" id="AWGB01000081">
    <property type="protein sequence ID" value="ESQ81981.1"/>
    <property type="molecule type" value="Genomic_DNA"/>
</dbReference>
<evidence type="ECO:0000313" key="2">
    <source>
        <dbReference type="Proteomes" id="UP000017837"/>
    </source>
</evidence>
<evidence type="ECO:0000313" key="1">
    <source>
        <dbReference type="EMBL" id="ESQ81981.1"/>
    </source>
</evidence>
<dbReference type="AlphaFoldDB" id="V4P1G9"/>
<dbReference type="OrthoDB" id="361944at2"/>
<protein>
    <recommendedName>
        <fullName evidence="3">3-oxoacyl-ACP synthase</fullName>
    </recommendedName>
</protein>
<evidence type="ECO:0008006" key="3">
    <source>
        <dbReference type="Google" id="ProtNLM"/>
    </source>
</evidence>
<organism evidence="1 2">
    <name type="scientific">Asticcacaulis benevestitus DSM 16100 = ATCC BAA-896</name>
    <dbReference type="NCBI Taxonomy" id="1121022"/>
    <lineage>
        <taxon>Bacteria</taxon>
        <taxon>Pseudomonadati</taxon>
        <taxon>Pseudomonadota</taxon>
        <taxon>Alphaproteobacteria</taxon>
        <taxon>Caulobacterales</taxon>
        <taxon>Caulobacteraceae</taxon>
        <taxon>Asticcacaulis</taxon>
    </lineage>
</organism>
<dbReference type="PATRIC" id="fig|1121022.4.peg.4360"/>
<name>V4P1G9_9CAUL</name>